<evidence type="ECO:0000259" key="7">
    <source>
        <dbReference type="Pfam" id="PF02826"/>
    </source>
</evidence>
<dbReference type="EMBL" id="FNFP01000006">
    <property type="protein sequence ID" value="SDK99019.1"/>
    <property type="molecule type" value="Genomic_DNA"/>
</dbReference>
<reference evidence="8 9" key="1">
    <citation type="submission" date="2016-10" db="EMBL/GenBank/DDBJ databases">
        <authorList>
            <person name="de Groot N.N."/>
        </authorList>
    </citation>
    <scope>NUCLEOTIDE SEQUENCE [LARGE SCALE GENOMIC DNA]</scope>
    <source>
        <strain evidence="8 9">DSM 18346</strain>
    </source>
</reference>
<dbReference type="InterPro" id="IPR029753">
    <property type="entry name" value="D-isomer_DH_CS"/>
</dbReference>
<dbReference type="PROSITE" id="PS00065">
    <property type="entry name" value="D_2_HYDROXYACID_DH_1"/>
    <property type="match status" value="1"/>
</dbReference>
<gene>
    <name evidence="8" type="ORF">SAMN05660472_02396</name>
</gene>
<dbReference type="InterPro" id="IPR006140">
    <property type="entry name" value="D-isomer_DH_NAD-bd"/>
</dbReference>
<protein>
    <submittedName>
        <fullName evidence="8">D-3-phosphoglycerate dehydrogenase</fullName>
    </submittedName>
</protein>
<proteinExistence type="inferred from homology"/>
<keyword evidence="3 5" id="KW-0560">Oxidoreductase</keyword>
<dbReference type="InterPro" id="IPR006139">
    <property type="entry name" value="D-isomer_2_OHA_DH_cat_dom"/>
</dbReference>
<dbReference type="GO" id="GO:0008652">
    <property type="term" value="P:amino acid biosynthetic process"/>
    <property type="evidence" value="ECO:0007669"/>
    <property type="project" value="UniProtKB-KW"/>
</dbReference>
<evidence type="ECO:0000259" key="6">
    <source>
        <dbReference type="Pfam" id="PF00389"/>
    </source>
</evidence>
<dbReference type="FunFam" id="3.40.50.720:FF:000203">
    <property type="entry name" value="D-3-phosphoglycerate dehydrogenase (SerA)"/>
    <property type="match status" value="1"/>
</dbReference>
<dbReference type="RefSeq" id="WP_176762156.1">
    <property type="nucleotide sequence ID" value="NZ_FNFP01000006.1"/>
</dbReference>
<dbReference type="GO" id="GO:0016616">
    <property type="term" value="F:oxidoreductase activity, acting on the CH-OH group of donors, NAD or NADP as acceptor"/>
    <property type="evidence" value="ECO:0007669"/>
    <property type="project" value="InterPro"/>
</dbReference>
<dbReference type="PROSITE" id="PS00671">
    <property type="entry name" value="D_2_HYDROXYACID_DH_3"/>
    <property type="match status" value="1"/>
</dbReference>
<evidence type="ECO:0000313" key="8">
    <source>
        <dbReference type="EMBL" id="SDK99019.1"/>
    </source>
</evidence>
<evidence type="ECO:0000256" key="3">
    <source>
        <dbReference type="ARBA" id="ARBA00023002"/>
    </source>
</evidence>
<evidence type="ECO:0000256" key="1">
    <source>
        <dbReference type="ARBA" id="ARBA00005854"/>
    </source>
</evidence>
<dbReference type="PANTHER" id="PTHR42789">
    <property type="entry name" value="D-ISOMER SPECIFIC 2-HYDROXYACID DEHYDROGENASE FAMILY PROTEIN (AFU_ORTHOLOGUE AFUA_6G10090)"/>
    <property type="match status" value="1"/>
</dbReference>
<dbReference type="PROSITE" id="PS00670">
    <property type="entry name" value="D_2_HYDROXYACID_DH_2"/>
    <property type="match status" value="1"/>
</dbReference>
<comment type="similarity">
    <text evidence="1 5">Belongs to the D-isomer specific 2-hydroxyacid dehydrogenase family.</text>
</comment>
<keyword evidence="4" id="KW-0520">NAD</keyword>
<dbReference type="SUPFAM" id="SSF51735">
    <property type="entry name" value="NAD(P)-binding Rossmann-fold domains"/>
    <property type="match status" value="1"/>
</dbReference>
<dbReference type="PANTHER" id="PTHR42789:SF1">
    <property type="entry name" value="D-ISOMER SPECIFIC 2-HYDROXYACID DEHYDROGENASE FAMILY PROTEIN (AFU_ORTHOLOGUE AFUA_6G10090)"/>
    <property type="match status" value="1"/>
</dbReference>
<evidence type="ECO:0000256" key="4">
    <source>
        <dbReference type="ARBA" id="ARBA00023027"/>
    </source>
</evidence>
<feature type="domain" description="D-isomer specific 2-hydroxyacid dehydrogenase NAD-binding" evidence="7">
    <location>
        <begin position="109"/>
        <end position="286"/>
    </location>
</feature>
<dbReference type="InterPro" id="IPR029752">
    <property type="entry name" value="D-isomer_DH_CS1"/>
</dbReference>
<dbReference type="Pfam" id="PF02826">
    <property type="entry name" value="2-Hacid_dh_C"/>
    <property type="match status" value="1"/>
</dbReference>
<keyword evidence="2" id="KW-0028">Amino-acid biosynthesis</keyword>
<dbReference type="InterPro" id="IPR050857">
    <property type="entry name" value="D-2-hydroxyacid_DH"/>
</dbReference>
<dbReference type="CDD" id="cd12173">
    <property type="entry name" value="PGDH_4"/>
    <property type="match status" value="1"/>
</dbReference>
<dbReference type="AlphaFoldDB" id="A0A1G9GEC1"/>
<evidence type="ECO:0000256" key="5">
    <source>
        <dbReference type="RuleBase" id="RU003719"/>
    </source>
</evidence>
<dbReference type="GO" id="GO:0051287">
    <property type="term" value="F:NAD binding"/>
    <property type="evidence" value="ECO:0007669"/>
    <property type="project" value="InterPro"/>
</dbReference>
<dbReference type="Gene3D" id="3.40.50.720">
    <property type="entry name" value="NAD(P)-binding Rossmann-like Domain"/>
    <property type="match status" value="2"/>
</dbReference>
<evidence type="ECO:0000313" key="9">
    <source>
        <dbReference type="Proteomes" id="UP000198718"/>
    </source>
</evidence>
<dbReference type="STRING" id="393762.SAMN05660472_02396"/>
<dbReference type="Pfam" id="PF00389">
    <property type="entry name" value="2-Hacid_dh"/>
    <property type="match status" value="1"/>
</dbReference>
<dbReference type="InterPro" id="IPR036291">
    <property type="entry name" value="NAD(P)-bd_dom_sf"/>
</dbReference>
<organism evidence="8 9">
    <name type="scientific">Natronincola ferrireducens</name>
    <dbReference type="NCBI Taxonomy" id="393762"/>
    <lineage>
        <taxon>Bacteria</taxon>
        <taxon>Bacillati</taxon>
        <taxon>Bacillota</taxon>
        <taxon>Clostridia</taxon>
        <taxon>Peptostreptococcales</taxon>
        <taxon>Natronincolaceae</taxon>
        <taxon>Natronincola</taxon>
    </lineage>
</organism>
<dbReference type="Proteomes" id="UP000198718">
    <property type="component" value="Unassembled WGS sequence"/>
</dbReference>
<evidence type="ECO:0000256" key="2">
    <source>
        <dbReference type="ARBA" id="ARBA00022605"/>
    </source>
</evidence>
<sequence>MIRIGKLVFLPQDIDSAGKEYLISQGYELLIGKGISEEDLIKGIEECDAMVVRMGNFNRKVLWAGKNLKFIARHGVGLDNIDLEACKELGIMVSNDPYSNINAVAEHTLSMILALSKNIVNFHNEFKENGFHVRNQICNIELKDKVLGIVGLGKIGKLIANKAYHGFGMSIRCYDKYLRTEDCEDYIQKVGSLEDLLKNSDFVSVNAPLTQETKNLFSKKEFSLMKKGSYFINVARGELMVESDLIDALKSNHLRGAALDVYNPEPPSPDNELLSLNSVILSPHNAALSIDAMRKMSLNAAYRIDEFFLGKQVENLVEL</sequence>
<name>A0A1G9GEC1_9FIRM</name>
<dbReference type="SUPFAM" id="SSF52283">
    <property type="entry name" value="Formate/glycerate dehydrogenase catalytic domain-like"/>
    <property type="match status" value="1"/>
</dbReference>
<accession>A0A1G9GEC1</accession>
<feature type="domain" description="D-isomer specific 2-hydroxyacid dehydrogenase catalytic" evidence="6">
    <location>
        <begin position="14"/>
        <end position="317"/>
    </location>
</feature>
<keyword evidence="9" id="KW-1185">Reference proteome</keyword>